<reference evidence="1 2" key="1">
    <citation type="journal article" date="2023" name="Sci. Data">
        <title>Genome assembly of the Korean intertidal mud-creeper Batillaria attramentaria.</title>
        <authorList>
            <person name="Patra A.K."/>
            <person name="Ho P.T."/>
            <person name="Jun S."/>
            <person name="Lee S.J."/>
            <person name="Kim Y."/>
            <person name="Won Y.J."/>
        </authorList>
    </citation>
    <scope>NUCLEOTIDE SEQUENCE [LARGE SCALE GENOMIC DNA]</scope>
    <source>
        <strain evidence="1">Wonlab-2016</strain>
    </source>
</reference>
<proteinExistence type="predicted"/>
<name>A0ABD0LJJ8_9CAEN</name>
<evidence type="ECO:0000313" key="2">
    <source>
        <dbReference type="Proteomes" id="UP001519460"/>
    </source>
</evidence>
<dbReference type="AlphaFoldDB" id="A0ABD0LJJ8"/>
<sequence length="93" mass="10253">MICPELLPNTAPNYQTVVKVGLEIEAYIRTCELMTASWRSGNPSSADFKRTLMMTLEKKSSRKGLTFSTLSSYNCDTEAVGAVNLCTIAQLIQ</sequence>
<gene>
    <name evidence="1" type="ORF">BaRGS_00009026</name>
</gene>
<dbReference type="Proteomes" id="UP001519460">
    <property type="component" value="Unassembled WGS sequence"/>
</dbReference>
<protein>
    <submittedName>
        <fullName evidence="1">Uncharacterized protein</fullName>
    </submittedName>
</protein>
<accession>A0ABD0LJJ8</accession>
<dbReference type="EMBL" id="JACVVK020000042">
    <property type="protein sequence ID" value="KAK7499685.1"/>
    <property type="molecule type" value="Genomic_DNA"/>
</dbReference>
<keyword evidence="2" id="KW-1185">Reference proteome</keyword>
<comment type="caution">
    <text evidence="1">The sequence shown here is derived from an EMBL/GenBank/DDBJ whole genome shotgun (WGS) entry which is preliminary data.</text>
</comment>
<organism evidence="1 2">
    <name type="scientific">Batillaria attramentaria</name>
    <dbReference type="NCBI Taxonomy" id="370345"/>
    <lineage>
        <taxon>Eukaryota</taxon>
        <taxon>Metazoa</taxon>
        <taxon>Spiralia</taxon>
        <taxon>Lophotrochozoa</taxon>
        <taxon>Mollusca</taxon>
        <taxon>Gastropoda</taxon>
        <taxon>Caenogastropoda</taxon>
        <taxon>Sorbeoconcha</taxon>
        <taxon>Cerithioidea</taxon>
        <taxon>Batillariidae</taxon>
        <taxon>Batillaria</taxon>
    </lineage>
</organism>
<evidence type="ECO:0000313" key="1">
    <source>
        <dbReference type="EMBL" id="KAK7499685.1"/>
    </source>
</evidence>